<dbReference type="SMART" id="SM00479">
    <property type="entry name" value="EXOIII"/>
    <property type="match status" value="1"/>
</dbReference>
<dbReference type="Gene3D" id="3.30.420.10">
    <property type="entry name" value="Ribonuclease H-like superfamily/Ribonuclease H"/>
    <property type="match status" value="1"/>
</dbReference>
<dbReference type="InterPro" id="IPR051274">
    <property type="entry name" value="3-5_Exoribonuclease"/>
</dbReference>
<dbReference type="InterPro" id="IPR036397">
    <property type="entry name" value="RNaseH_sf"/>
</dbReference>
<evidence type="ECO:0000313" key="5">
    <source>
        <dbReference type="EMBL" id="MBC8599606.1"/>
    </source>
</evidence>
<dbReference type="SUPFAM" id="SSF53098">
    <property type="entry name" value="Ribonuclease H-like"/>
    <property type="match status" value="1"/>
</dbReference>
<dbReference type="Pfam" id="PF00929">
    <property type="entry name" value="RNase_T"/>
    <property type="match status" value="1"/>
</dbReference>
<dbReference type="CDD" id="cd06133">
    <property type="entry name" value="ERI-1_3'hExo_like"/>
    <property type="match status" value="1"/>
</dbReference>
<dbReference type="InterPro" id="IPR047201">
    <property type="entry name" value="ERI-1_3'hExo-like"/>
</dbReference>
<dbReference type="PANTHER" id="PTHR23044:SF61">
    <property type="entry name" value="3'-5' EXORIBONUCLEASE 1-RELATED"/>
    <property type="match status" value="1"/>
</dbReference>
<feature type="domain" description="Exonuclease" evidence="4">
    <location>
        <begin position="3"/>
        <end position="186"/>
    </location>
</feature>
<comment type="caution">
    <text evidence="5">The sequence shown here is derived from an EMBL/GenBank/DDBJ whole genome shotgun (WGS) entry which is preliminary data.</text>
</comment>
<name>A0ABR7NVH3_9FIRM</name>
<dbReference type="PANTHER" id="PTHR23044">
    <property type="entry name" value="3'-5' EXONUCLEASE ERI1-RELATED"/>
    <property type="match status" value="1"/>
</dbReference>
<evidence type="ECO:0000256" key="3">
    <source>
        <dbReference type="ARBA" id="ARBA00022839"/>
    </source>
</evidence>
<gene>
    <name evidence="5" type="ORF">H8708_10280</name>
</gene>
<reference evidence="5 6" key="1">
    <citation type="submission" date="2020-08" db="EMBL/GenBank/DDBJ databases">
        <title>Genome public.</title>
        <authorList>
            <person name="Liu C."/>
            <person name="Sun Q."/>
        </authorList>
    </citation>
    <scope>NUCLEOTIDE SEQUENCE [LARGE SCALE GENOMIC DNA]</scope>
    <source>
        <strain evidence="5 6">BX10</strain>
    </source>
</reference>
<organism evidence="5 6">
    <name type="scientific">Enterocloster hominis</name>
    <name type="common">ex Liu et al. 2021</name>
    <dbReference type="NCBI Taxonomy" id="2763663"/>
    <lineage>
        <taxon>Bacteria</taxon>
        <taxon>Bacillati</taxon>
        <taxon>Bacillota</taxon>
        <taxon>Clostridia</taxon>
        <taxon>Lachnospirales</taxon>
        <taxon>Lachnospiraceae</taxon>
        <taxon>Enterocloster</taxon>
    </lineage>
</organism>
<dbReference type="InterPro" id="IPR012337">
    <property type="entry name" value="RNaseH-like_sf"/>
</dbReference>
<sequence length="322" mass="37570">MSNYIVFDLEWNQSAAGKETSLDHLPFEIFEIGAVKLNEKMEQVSQFHRLVRPCVYRQLHYIISEVTHVSMDELDRDGRPFKEVMEEFMEWCGEAPVFCTWGSMDLTELQRNMVYHGMEIPFASPLLFYDVQKLYSLTFSDGKTREALDEAVKLLNIRMDAPFHRALGDAVYTGKVMACLDMKAVGDYVSVDYYRIPRCPEEEIVLNFPDYSKFVSRGFASKEEAMKDKRVTDMVCYKCRRMLRKKIRWFSYGQRFYLCLAACPEHGLMKGKIRMKKAEDGSIFVVKTQKLVGEEGAEFVARKKEEARVRRAERLKTKKHGK</sequence>
<evidence type="ECO:0000256" key="1">
    <source>
        <dbReference type="ARBA" id="ARBA00022722"/>
    </source>
</evidence>
<evidence type="ECO:0000313" key="6">
    <source>
        <dbReference type="Proteomes" id="UP000647491"/>
    </source>
</evidence>
<accession>A0ABR7NVH3</accession>
<evidence type="ECO:0000259" key="4">
    <source>
        <dbReference type="SMART" id="SM00479"/>
    </source>
</evidence>
<dbReference type="RefSeq" id="WP_022274255.1">
    <property type="nucleotide sequence ID" value="NZ_JACRTJ010000022.1"/>
</dbReference>
<dbReference type="Proteomes" id="UP000647491">
    <property type="component" value="Unassembled WGS sequence"/>
</dbReference>
<evidence type="ECO:0000256" key="2">
    <source>
        <dbReference type="ARBA" id="ARBA00022801"/>
    </source>
</evidence>
<proteinExistence type="predicted"/>
<keyword evidence="6" id="KW-1185">Reference proteome</keyword>
<keyword evidence="1" id="KW-0540">Nuclease</keyword>
<protein>
    <submittedName>
        <fullName evidence="5">DNA polymerase III</fullName>
    </submittedName>
</protein>
<keyword evidence="2" id="KW-0378">Hydrolase</keyword>
<dbReference type="EMBL" id="JACRTJ010000022">
    <property type="protein sequence ID" value="MBC8599606.1"/>
    <property type="molecule type" value="Genomic_DNA"/>
</dbReference>
<dbReference type="InterPro" id="IPR013520">
    <property type="entry name" value="Ribonucl_H"/>
</dbReference>
<keyword evidence="3" id="KW-0269">Exonuclease</keyword>